<evidence type="ECO:0000313" key="9">
    <source>
        <dbReference type="EMBL" id="CDG67234.1"/>
    </source>
</evidence>
<keyword evidence="3" id="KW-0808">Transferase</keyword>
<comment type="similarity">
    <text evidence="1">Belongs to the protein kinase superfamily. CAMK Ser/Thr protein kinase family.</text>
</comment>
<evidence type="ECO:0000256" key="6">
    <source>
        <dbReference type="ARBA" id="ARBA00022840"/>
    </source>
</evidence>
<dbReference type="EMBL" id="HAAD01001002">
    <property type="protein sequence ID" value="CDG67234.1"/>
    <property type="molecule type" value="mRNA"/>
</dbReference>
<dbReference type="SUPFAM" id="SSF56112">
    <property type="entry name" value="Protein kinase-like (PK-like)"/>
    <property type="match status" value="1"/>
</dbReference>
<feature type="binding site" evidence="7">
    <location>
        <position position="100"/>
    </location>
    <ligand>
        <name>ATP</name>
        <dbReference type="ChEBI" id="CHEBI:30616"/>
    </ligand>
</feature>
<gene>
    <name evidence="9" type="primary">MKNK2</name>
</gene>
<evidence type="ECO:0000256" key="1">
    <source>
        <dbReference type="ARBA" id="ARBA00006692"/>
    </source>
</evidence>
<dbReference type="SMART" id="SM00220">
    <property type="entry name" value="S_TKc"/>
    <property type="match status" value="1"/>
</dbReference>
<keyword evidence="6 7" id="KW-0067">ATP-binding</keyword>
<dbReference type="PROSITE" id="PS50011">
    <property type="entry name" value="PROTEIN_KINASE_DOM"/>
    <property type="match status" value="1"/>
</dbReference>
<dbReference type="Gene3D" id="1.10.510.10">
    <property type="entry name" value="Transferase(Phosphotransferase) domain 1"/>
    <property type="match status" value="1"/>
</dbReference>
<reference evidence="9" key="1">
    <citation type="journal article" date="2013" name="Genome Biol. Evol.">
        <title>Punctuated emergences of genetic and phenotypic innovations in eumetazoan, bilaterian, euteleostome, and hominidae ancestors.</title>
        <authorList>
            <person name="Wenger Y."/>
            <person name="Galliot B."/>
        </authorList>
    </citation>
    <scope>NUCLEOTIDE SEQUENCE</scope>
    <source>
        <tissue evidence="9">Whole animals</tissue>
    </source>
</reference>
<dbReference type="InterPro" id="IPR000719">
    <property type="entry name" value="Prot_kinase_dom"/>
</dbReference>
<evidence type="ECO:0000256" key="2">
    <source>
        <dbReference type="ARBA" id="ARBA00022527"/>
    </source>
</evidence>
<proteinExistence type="evidence at transcript level"/>
<dbReference type="PROSITE" id="PS00107">
    <property type="entry name" value="PROTEIN_KINASE_ATP"/>
    <property type="match status" value="1"/>
</dbReference>
<evidence type="ECO:0000256" key="7">
    <source>
        <dbReference type="PROSITE-ProRule" id="PRU10141"/>
    </source>
</evidence>
<dbReference type="InterPro" id="IPR011009">
    <property type="entry name" value="Kinase-like_dom_sf"/>
</dbReference>
<dbReference type="PROSITE" id="PS00108">
    <property type="entry name" value="PROTEIN_KINASE_ST"/>
    <property type="match status" value="1"/>
</dbReference>
<protein>
    <submittedName>
        <fullName evidence="9">MAP kinase-interacting serine/threonine-protein kinase 2</fullName>
    </submittedName>
</protein>
<dbReference type="PANTHER" id="PTHR24349">
    <property type="entry name" value="SERINE/THREONINE-PROTEIN KINASE"/>
    <property type="match status" value="1"/>
</dbReference>
<keyword evidence="5 9" id="KW-0418">Kinase</keyword>
<dbReference type="Gene3D" id="3.30.200.20">
    <property type="entry name" value="Phosphorylase Kinase, domain 1"/>
    <property type="match status" value="1"/>
</dbReference>
<dbReference type="OrthoDB" id="5794026at2759"/>
<keyword evidence="4 7" id="KW-0547">Nucleotide-binding</keyword>
<evidence type="ECO:0000256" key="4">
    <source>
        <dbReference type="ARBA" id="ARBA00022741"/>
    </source>
</evidence>
<evidence type="ECO:0000256" key="5">
    <source>
        <dbReference type="ARBA" id="ARBA00022777"/>
    </source>
</evidence>
<dbReference type="GO" id="GO:0005524">
    <property type="term" value="F:ATP binding"/>
    <property type="evidence" value="ECO:0007669"/>
    <property type="project" value="UniProtKB-UniRule"/>
</dbReference>
<dbReference type="Pfam" id="PF00069">
    <property type="entry name" value="Pkinase"/>
    <property type="match status" value="1"/>
</dbReference>
<dbReference type="InterPro" id="IPR017441">
    <property type="entry name" value="Protein_kinase_ATP_BS"/>
</dbReference>
<name>T2M533_HYDVU</name>
<feature type="domain" description="Protein kinase" evidence="8">
    <location>
        <begin position="71"/>
        <end position="352"/>
    </location>
</feature>
<dbReference type="GO" id="GO:0004674">
    <property type="term" value="F:protein serine/threonine kinase activity"/>
    <property type="evidence" value="ECO:0007669"/>
    <property type="project" value="UniProtKB-KW"/>
</dbReference>
<organism evidence="9">
    <name type="scientific">Hydra vulgaris</name>
    <name type="common">Hydra</name>
    <name type="synonym">Hydra attenuata</name>
    <dbReference type="NCBI Taxonomy" id="6087"/>
    <lineage>
        <taxon>Eukaryota</taxon>
        <taxon>Metazoa</taxon>
        <taxon>Cnidaria</taxon>
        <taxon>Hydrozoa</taxon>
        <taxon>Hydroidolina</taxon>
        <taxon>Anthoathecata</taxon>
        <taxon>Aplanulata</taxon>
        <taxon>Hydridae</taxon>
        <taxon>Hydra</taxon>
    </lineage>
</organism>
<dbReference type="InterPro" id="IPR050205">
    <property type="entry name" value="CDPK_Ser/Thr_kinases"/>
</dbReference>
<accession>T2M533</accession>
<sequence length="512" mass="57849">TIMENGWHFPTSYEDWIKNGVEEVAESGEIENVLFADAHQPIMSKEIVTTKKKKKKLSQPVRMETFHDKYTLSSEVLGRGANSLVSLAKEKCSSRDFAVKIIEKYDGYDRRSVLTEIDLLHYLSDCPNILHLYDSYEDGSRFYLVFERMEGGPLLSHIEKKGVFTEREASLVVQDIATALRFLHNKGISHRDLKPDNILCINKDEVIPAVICDFNLASGISIIDDSVTTPELYTPVGSAEYMAPEVVDAFVSEAAYDKKCDIWSLGVILYIMLSGRAPFQGSCGEMCDWERGGSCKNCKFLLWHSILDGDYSFSSEEWKSISMEAKDLISHLLVKDSSKRFSVEDVLAHPWLEEASNNELNTPNVLASSSYTYRLSCMASEAVAYHRHIVSERKSDKQENHTRWSTPPKFGLSPLGNSNLAKRRSIKNKLKLVTPFTIDDSQNDTPVASPVVESLFERALQLNTSNDKKSDCFKIENQMANFHQTLMDISKRNGSRENFATYQWSAANDGGY</sequence>
<dbReference type="AlphaFoldDB" id="T2M533"/>
<evidence type="ECO:0000256" key="3">
    <source>
        <dbReference type="ARBA" id="ARBA00022679"/>
    </source>
</evidence>
<evidence type="ECO:0000259" key="8">
    <source>
        <dbReference type="PROSITE" id="PS50011"/>
    </source>
</evidence>
<dbReference type="InterPro" id="IPR008271">
    <property type="entry name" value="Ser/Thr_kinase_AS"/>
</dbReference>
<keyword evidence="2" id="KW-0723">Serine/threonine-protein kinase</keyword>
<feature type="non-terminal residue" evidence="9">
    <location>
        <position position="1"/>
    </location>
</feature>